<evidence type="ECO:0008006" key="4">
    <source>
        <dbReference type="Google" id="ProtNLM"/>
    </source>
</evidence>
<feature type="compositionally biased region" description="Basic and acidic residues" evidence="1">
    <location>
        <begin position="137"/>
        <end position="147"/>
    </location>
</feature>
<dbReference type="Proteomes" id="UP001501594">
    <property type="component" value="Unassembled WGS sequence"/>
</dbReference>
<dbReference type="RefSeq" id="WP_344793580.1">
    <property type="nucleotide sequence ID" value="NZ_BAABAU010000001.1"/>
</dbReference>
<proteinExistence type="predicted"/>
<protein>
    <recommendedName>
        <fullName evidence="4">Uridine kinase</fullName>
    </recommendedName>
</protein>
<reference evidence="3" key="1">
    <citation type="journal article" date="2019" name="Int. J. Syst. Evol. Microbiol.">
        <title>The Global Catalogue of Microorganisms (GCM) 10K type strain sequencing project: providing services to taxonomists for standard genome sequencing and annotation.</title>
        <authorList>
            <consortium name="The Broad Institute Genomics Platform"/>
            <consortium name="The Broad Institute Genome Sequencing Center for Infectious Disease"/>
            <person name="Wu L."/>
            <person name="Ma J."/>
        </authorList>
    </citation>
    <scope>NUCLEOTIDE SEQUENCE [LARGE SCALE GENOMIC DNA]</scope>
    <source>
        <strain evidence="3">JCM 17442</strain>
    </source>
</reference>
<feature type="region of interest" description="Disordered" evidence="1">
    <location>
        <begin position="137"/>
        <end position="159"/>
    </location>
</feature>
<gene>
    <name evidence="2" type="ORF">GCM10022256_06330</name>
</gene>
<evidence type="ECO:0000256" key="1">
    <source>
        <dbReference type="SAM" id="MobiDB-lite"/>
    </source>
</evidence>
<name>A0ABP8DYG5_9MICO</name>
<dbReference type="EMBL" id="BAABAU010000001">
    <property type="protein sequence ID" value="GAA4265021.1"/>
    <property type="molecule type" value="Genomic_DNA"/>
</dbReference>
<evidence type="ECO:0000313" key="2">
    <source>
        <dbReference type="EMBL" id="GAA4265021.1"/>
    </source>
</evidence>
<comment type="caution">
    <text evidence="2">The sequence shown here is derived from an EMBL/GenBank/DDBJ whole genome shotgun (WGS) entry which is preliminary data.</text>
</comment>
<keyword evidence="3" id="KW-1185">Reference proteome</keyword>
<sequence length="168" mass="18232">MSTWAPEKNDTVRALATEILHNYSRGRAFVAVDGRDAAAAARFADDLAESLRQEGHAAFRASLGGFDESAFRRELVEPFRGGGDATWLPAAPREHGDETARVAGPADAILLVDRSLVGRRGLAGLWNYAVWVESGDAADRSPEERGRSTAVIDNSDPEHPRRLFDDAC</sequence>
<evidence type="ECO:0000313" key="3">
    <source>
        <dbReference type="Proteomes" id="UP001501594"/>
    </source>
</evidence>
<organism evidence="2 3">
    <name type="scientific">Frondihabitans peucedani</name>
    <dbReference type="NCBI Taxonomy" id="598626"/>
    <lineage>
        <taxon>Bacteria</taxon>
        <taxon>Bacillati</taxon>
        <taxon>Actinomycetota</taxon>
        <taxon>Actinomycetes</taxon>
        <taxon>Micrococcales</taxon>
        <taxon>Microbacteriaceae</taxon>
        <taxon>Frondihabitans</taxon>
    </lineage>
</organism>
<accession>A0ABP8DYG5</accession>